<proteinExistence type="predicted"/>
<accession>A0AAD7YSP8</accession>
<dbReference type="Proteomes" id="UP001231518">
    <property type="component" value="Chromosome 11"/>
</dbReference>
<name>A0AAD7YSP8_MYTSE</name>
<evidence type="ECO:0000313" key="3">
    <source>
        <dbReference type="EMBL" id="KAJ8727542.1"/>
    </source>
</evidence>
<keyword evidence="1" id="KW-0472">Membrane</keyword>
<organism evidence="3 4">
    <name type="scientific">Mythimna separata</name>
    <name type="common">Oriental armyworm</name>
    <name type="synonym">Pseudaletia separata</name>
    <dbReference type="NCBI Taxonomy" id="271217"/>
    <lineage>
        <taxon>Eukaryota</taxon>
        <taxon>Metazoa</taxon>
        <taxon>Ecdysozoa</taxon>
        <taxon>Arthropoda</taxon>
        <taxon>Hexapoda</taxon>
        <taxon>Insecta</taxon>
        <taxon>Pterygota</taxon>
        <taxon>Neoptera</taxon>
        <taxon>Endopterygota</taxon>
        <taxon>Lepidoptera</taxon>
        <taxon>Glossata</taxon>
        <taxon>Ditrysia</taxon>
        <taxon>Noctuoidea</taxon>
        <taxon>Noctuidae</taxon>
        <taxon>Noctuinae</taxon>
        <taxon>Hadenini</taxon>
        <taxon>Mythimna</taxon>
    </lineage>
</organism>
<comment type="caution">
    <text evidence="3">The sequence shown here is derived from an EMBL/GenBank/DDBJ whole genome shotgun (WGS) entry which is preliminary data.</text>
</comment>
<evidence type="ECO:0000259" key="2">
    <source>
        <dbReference type="Pfam" id="PF16020"/>
    </source>
</evidence>
<reference evidence="3" key="1">
    <citation type="submission" date="2023-03" db="EMBL/GenBank/DDBJ databases">
        <title>Chromosome-level genomes of two armyworms, Mythimna separata and Mythimna loreyi, provide insights into the biosynthesis and reception of sex pheromones.</title>
        <authorList>
            <person name="Zhao H."/>
        </authorList>
    </citation>
    <scope>NUCLEOTIDE SEQUENCE</scope>
    <source>
        <strain evidence="3">BeijingLab</strain>
        <tissue evidence="3">Pupa</tissue>
    </source>
</reference>
<evidence type="ECO:0000256" key="1">
    <source>
        <dbReference type="SAM" id="Phobius"/>
    </source>
</evidence>
<protein>
    <recommendedName>
        <fullName evidence="2">Deltamethrin resistance protein prag01 domain-containing protein</fullName>
    </recommendedName>
</protein>
<feature type="transmembrane region" description="Helical" evidence="1">
    <location>
        <begin position="84"/>
        <end position="102"/>
    </location>
</feature>
<dbReference type="EMBL" id="JARGEI010000008">
    <property type="protein sequence ID" value="KAJ8727542.1"/>
    <property type="molecule type" value="Genomic_DNA"/>
</dbReference>
<evidence type="ECO:0000313" key="4">
    <source>
        <dbReference type="Proteomes" id="UP001231518"/>
    </source>
</evidence>
<feature type="domain" description="Deltamethrin resistance protein prag01" evidence="2">
    <location>
        <begin position="61"/>
        <end position="112"/>
    </location>
</feature>
<dbReference type="InterPro" id="IPR031973">
    <property type="entry name" value="Deltameth_res_prag01"/>
</dbReference>
<keyword evidence="1" id="KW-0812">Transmembrane</keyword>
<dbReference type="Pfam" id="PF16020">
    <property type="entry name" value="Deltameth_res"/>
    <property type="match status" value="1"/>
</dbReference>
<sequence>MLSKVISLRGVLASVVHRKYPHGKLLKPIYSIPYDKPATIGGQVVVTPVRYTSHRCDAHMNELPVPCAPWEPWYSDKQSFYNKVLLGGILWFLFSLGMMIWTDSIFLNWGPPKNPSPPSDMVEECEDD</sequence>
<gene>
    <name evidence="3" type="ORF">PYW07_001661</name>
</gene>
<keyword evidence="4" id="KW-1185">Reference proteome</keyword>
<keyword evidence="1" id="KW-1133">Transmembrane helix</keyword>
<dbReference type="AlphaFoldDB" id="A0AAD7YSP8"/>